<evidence type="ECO:0000313" key="7">
    <source>
        <dbReference type="EMBL" id="KAK4805268.1"/>
    </source>
</evidence>
<keyword evidence="3" id="KW-0540">Nuclease</keyword>
<keyword evidence="4" id="KW-0255">Endonuclease</keyword>
<dbReference type="InterPro" id="IPR040643">
    <property type="entry name" value="MLVIN_C"/>
</dbReference>
<evidence type="ECO:0000313" key="8">
    <source>
        <dbReference type="Proteomes" id="UP001333110"/>
    </source>
</evidence>
<keyword evidence="2" id="KW-0548">Nucleotidyltransferase</keyword>
<evidence type="ECO:0000259" key="6">
    <source>
        <dbReference type="PROSITE" id="PS50879"/>
    </source>
</evidence>
<dbReference type="InterPro" id="IPR002156">
    <property type="entry name" value="RNaseH_domain"/>
</dbReference>
<dbReference type="CDD" id="cd09273">
    <property type="entry name" value="RNase_HI_RT_Bel"/>
    <property type="match status" value="1"/>
</dbReference>
<dbReference type="Gene3D" id="3.10.20.370">
    <property type="match status" value="1"/>
</dbReference>
<sequence length="662" mass="74220">MGFEIAKGQRELSAERKEAICRIAVPTSEKQLRGFLGMAGWRRLRIPDFGLIAKAPYAAVKGPEGVLEWTPECRKSFDEIKRKLTEAPALGLPNLRKPFQLYVHERQRAALGVLTQRLGSRKRPVGYFSKQLDEVSKGWPACLKAAAATATLVEESQKLTFGQPITVFVPHSVLAKYQAALLERGDVVISPTSALNPTTLLPISKSGESHRDCLTTIKPAYSSRPDLRDKPLPNAEPELFTDGSAISLPSNTSAQKAELVALTRALELSQGKRVDTYTDSKYAFGAAHARGTIWKERGLFCSHGTPIKSGTEIMKLLQAVLQPKEVAIMNRKAHQKGCNEITKGNRKADPFAKEAALQKSKFEGPLIPVPLWNYPPPQYTEKQNQLAEQLDCSKSDQGQRVTPLKQLLISEKMMEILLEKLHRETHSGADASVRIAKRHVVGPRTQSLADIIVKKHAICRANNPKIAKKIMGGIVKRGITPGEYRQIDFYGVAEEAIKILSKETIPRFSVPEGIFSYNRPRFIAEIAQGAFRFLNIKWDLPTPRRPQSSGKNLSCLRRYLNQETPVPLDAPIHPFQPGDTVYVRTWKDEPLKEKWKEPYTVLLKTYTAVKVNGIDSRIRYTRVERVKSLTKTLLRYIDSRVFFSFARILVPFPFAKIVLVTC</sequence>
<comment type="caution">
    <text evidence="7">The sequence shown here is derived from an EMBL/GenBank/DDBJ whole genome shotgun (WGS) entry which is preliminary data.</text>
</comment>
<dbReference type="PANTHER" id="PTHR33064">
    <property type="entry name" value="POL PROTEIN"/>
    <property type="match status" value="1"/>
</dbReference>
<dbReference type="InterPro" id="IPR041577">
    <property type="entry name" value="RT_RNaseH_2"/>
</dbReference>
<gene>
    <name evidence="7" type="ORF">QYF61_018309</name>
</gene>
<dbReference type="GO" id="GO:0006259">
    <property type="term" value="P:DNA metabolic process"/>
    <property type="evidence" value="ECO:0007669"/>
    <property type="project" value="UniProtKB-ARBA"/>
</dbReference>
<dbReference type="InterPro" id="IPR043502">
    <property type="entry name" value="DNA/RNA_pol_sf"/>
</dbReference>
<evidence type="ECO:0000256" key="2">
    <source>
        <dbReference type="ARBA" id="ARBA00022695"/>
    </source>
</evidence>
<dbReference type="InterPro" id="IPR036397">
    <property type="entry name" value="RNaseH_sf"/>
</dbReference>
<dbReference type="Pfam" id="PF00075">
    <property type="entry name" value="RNase_H"/>
    <property type="match status" value="1"/>
</dbReference>
<dbReference type="GO" id="GO:0016779">
    <property type="term" value="F:nucleotidyltransferase activity"/>
    <property type="evidence" value="ECO:0007669"/>
    <property type="project" value="UniProtKB-KW"/>
</dbReference>
<dbReference type="Gene3D" id="2.30.30.850">
    <property type="match status" value="1"/>
</dbReference>
<dbReference type="GO" id="GO:0003676">
    <property type="term" value="F:nucleic acid binding"/>
    <property type="evidence" value="ECO:0007669"/>
    <property type="project" value="InterPro"/>
</dbReference>
<reference evidence="7 8" key="1">
    <citation type="journal article" date="2023" name="J. Hered.">
        <title>Chromosome-level genome of the wood stork (Mycteria americana) provides insight into avian chromosome evolution.</title>
        <authorList>
            <person name="Flamio R. Jr."/>
            <person name="Ramstad K.M."/>
        </authorList>
    </citation>
    <scope>NUCLEOTIDE SEQUENCE [LARGE SCALE GENOMIC DNA]</scope>
    <source>
        <strain evidence="7">JAX WOST 10</strain>
    </source>
</reference>
<protein>
    <recommendedName>
        <fullName evidence="6">RNase H type-1 domain-containing protein</fullName>
    </recommendedName>
</protein>
<evidence type="ECO:0000256" key="5">
    <source>
        <dbReference type="ARBA" id="ARBA00022801"/>
    </source>
</evidence>
<dbReference type="AlphaFoldDB" id="A0AAN7N7W4"/>
<dbReference type="Pfam" id="PF18697">
    <property type="entry name" value="MLVIN_C"/>
    <property type="match status" value="1"/>
</dbReference>
<dbReference type="Gene3D" id="3.30.70.270">
    <property type="match status" value="1"/>
</dbReference>
<keyword evidence="8" id="KW-1185">Reference proteome</keyword>
<dbReference type="InterPro" id="IPR012337">
    <property type="entry name" value="RNaseH-like_sf"/>
</dbReference>
<dbReference type="Proteomes" id="UP001333110">
    <property type="component" value="Unassembled WGS sequence"/>
</dbReference>
<evidence type="ECO:0000256" key="4">
    <source>
        <dbReference type="ARBA" id="ARBA00022759"/>
    </source>
</evidence>
<dbReference type="Pfam" id="PF17919">
    <property type="entry name" value="RT_RNaseH_2"/>
    <property type="match status" value="1"/>
</dbReference>
<dbReference type="InterPro" id="IPR043128">
    <property type="entry name" value="Rev_trsase/Diguanyl_cyclase"/>
</dbReference>
<feature type="domain" description="RNase H type-1" evidence="6">
    <location>
        <begin position="233"/>
        <end position="357"/>
    </location>
</feature>
<keyword evidence="5" id="KW-0378">Hydrolase</keyword>
<proteinExistence type="predicted"/>
<evidence type="ECO:0000256" key="3">
    <source>
        <dbReference type="ARBA" id="ARBA00022722"/>
    </source>
</evidence>
<accession>A0AAN7N7W4</accession>
<dbReference type="EMBL" id="JAUNZN010000134">
    <property type="protein sequence ID" value="KAK4805268.1"/>
    <property type="molecule type" value="Genomic_DNA"/>
</dbReference>
<evidence type="ECO:0000256" key="1">
    <source>
        <dbReference type="ARBA" id="ARBA00022679"/>
    </source>
</evidence>
<organism evidence="7 8">
    <name type="scientific">Mycteria americana</name>
    <name type="common">Wood stork</name>
    <dbReference type="NCBI Taxonomy" id="33587"/>
    <lineage>
        <taxon>Eukaryota</taxon>
        <taxon>Metazoa</taxon>
        <taxon>Chordata</taxon>
        <taxon>Craniata</taxon>
        <taxon>Vertebrata</taxon>
        <taxon>Euteleostomi</taxon>
        <taxon>Archelosauria</taxon>
        <taxon>Archosauria</taxon>
        <taxon>Dinosauria</taxon>
        <taxon>Saurischia</taxon>
        <taxon>Theropoda</taxon>
        <taxon>Coelurosauria</taxon>
        <taxon>Aves</taxon>
        <taxon>Neognathae</taxon>
        <taxon>Neoaves</taxon>
        <taxon>Aequornithes</taxon>
        <taxon>Ciconiiformes</taxon>
        <taxon>Ciconiidae</taxon>
        <taxon>Mycteria</taxon>
    </lineage>
</organism>
<dbReference type="PANTHER" id="PTHR33064:SF36">
    <property type="entry name" value="CCHC-TYPE DOMAIN-CONTAINING PROTEIN"/>
    <property type="match status" value="1"/>
</dbReference>
<dbReference type="InterPro" id="IPR051320">
    <property type="entry name" value="Viral_Replic_Matur_Polypro"/>
</dbReference>
<dbReference type="GO" id="GO:0004523">
    <property type="term" value="F:RNA-DNA hybrid ribonuclease activity"/>
    <property type="evidence" value="ECO:0007669"/>
    <property type="project" value="InterPro"/>
</dbReference>
<dbReference type="SUPFAM" id="SSF56672">
    <property type="entry name" value="DNA/RNA polymerases"/>
    <property type="match status" value="1"/>
</dbReference>
<keyword evidence="1" id="KW-0808">Transferase</keyword>
<name>A0AAN7N7W4_MYCAM</name>
<dbReference type="PROSITE" id="PS50879">
    <property type="entry name" value="RNASE_H_1"/>
    <property type="match status" value="1"/>
</dbReference>
<dbReference type="Gene3D" id="1.10.340.70">
    <property type="match status" value="1"/>
</dbReference>
<dbReference type="Gene3D" id="3.30.420.10">
    <property type="entry name" value="Ribonuclease H-like superfamily/Ribonuclease H"/>
    <property type="match status" value="1"/>
</dbReference>
<dbReference type="SUPFAM" id="SSF53098">
    <property type="entry name" value="Ribonuclease H-like"/>
    <property type="match status" value="1"/>
</dbReference>